<name>A0ABS6AV87_9NOCA</name>
<accession>A0ABS6AV87</accession>
<reference evidence="1 2" key="1">
    <citation type="submission" date="2021-06" db="EMBL/GenBank/DDBJ databases">
        <title>Actinomycetes sequencing.</title>
        <authorList>
            <person name="Shan Q."/>
        </authorList>
    </citation>
    <scope>NUCLEOTIDE SEQUENCE [LARGE SCALE GENOMIC DNA]</scope>
    <source>
        <strain evidence="1 2">NEAU-G5</strain>
    </source>
</reference>
<organism evidence="1 2">
    <name type="scientific">Nocardia albiluteola</name>
    <dbReference type="NCBI Taxonomy" id="2842303"/>
    <lineage>
        <taxon>Bacteria</taxon>
        <taxon>Bacillati</taxon>
        <taxon>Actinomycetota</taxon>
        <taxon>Actinomycetes</taxon>
        <taxon>Mycobacteriales</taxon>
        <taxon>Nocardiaceae</taxon>
        <taxon>Nocardia</taxon>
    </lineage>
</organism>
<comment type="caution">
    <text evidence="1">The sequence shown here is derived from an EMBL/GenBank/DDBJ whole genome shotgun (WGS) entry which is preliminary data.</text>
</comment>
<evidence type="ECO:0000313" key="1">
    <source>
        <dbReference type="EMBL" id="MBU3061947.1"/>
    </source>
</evidence>
<protein>
    <submittedName>
        <fullName evidence="1">Uncharacterized protein</fullName>
    </submittedName>
</protein>
<gene>
    <name evidence="1" type="ORF">KO481_10470</name>
</gene>
<sequence length="108" mass="10957">MVGKGHQRFVQDDAVGVGSRDGEGAGAAVEVIEVEIAQFVDTEGVDCDQGDGELVAGMVEGVEQAAEPVGGQWSGKVACVVAHEAAGGVGEDSLLAFESAEQRSQRGV</sequence>
<dbReference type="Proteomes" id="UP000733379">
    <property type="component" value="Unassembled WGS sequence"/>
</dbReference>
<proteinExistence type="predicted"/>
<keyword evidence="2" id="KW-1185">Reference proteome</keyword>
<evidence type="ECO:0000313" key="2">
    <source>
        <dbReference type="Proteomes" id="UP000733379"/>
    </source>
</evidence>
<dbReference type="RefSeq" id="WP_215916859.1">
    <property type="nucleotide sequence ID" value="NZ_JAHKNI010000003.1"/>
</dbReference>
<dbReference type="EMBL" id="JAHKNI010000003">
    <property type="protein sequence ID" value="MBU3061947.1"/>
    <property type="molecule type" value="Genomic_DNA"/>
</dbReference>